<comment type="similarity">
    <text evidence="2">Belongs to the MoaE family.</text>
</comment>
<gene>
    <name evidence="14" type="ORF">D1O30_11825</name>
</gene>
<dbReference type="OrthoDB" id="9803224at2"/>
<dbReference type="PANTHER" id="PTHR23404">
    <property type="entry name" value="MOLYBDOPTERIN SYNTHASE RELATED"/>
    <property type="match status" value="1"/>
</dbReference>
<dbReference type="RefSeq" id="WP_123176126.1">
    <property type="nucleotide sequence ID" value="NZ_QWDD01000001.1"/>
</dbReference>
<dbReference type="InterPro" id="IPR036563">
    <property type="entry name" value="MoaE_sf"/>
</dbReference>
<evidence type="ECO:0000313" key="15">
    <source>
        <dbReference type="Proteomes" id="UP000268623"/>
    </source>
</evidence>
<dbReference type="GO" id="GO:0006777">
    <property type="term" value="P:Mo-molybdopterin cofactor biosynthetic process"/>
    <property type="evidence" value="ECO:0007669"/>
    <property type="project" value="UniProtKB-KW"/>
</dbReference>
<evidence type="ECO:0000256" key="12">
    <source>
        <dbReference type="ARBA" id="ARBA00049878"/>
    </source>
</evidence>
<proteinExistence type="inferred from homology"/>
<sequence>MAPRPTPAVRVQAEDFDLGREQALLTRGRRDIGALVSFLGLCRDEDGALEALELEHYPGMAEAEIRRVADEALERWPLQGLTIIHRFGRIQPGEQIVLVLAAARHRADAFAAAAFLMDFLKTRAPFWKKERRADGASGDWVSAKSEDEAAAERWR</sequence>
<dbReference type="EMBL" id="QWDD01000001">
    <property type="protein sequence ID" value="RNJ50177.1"/>
    <property type="molecule type" value="Genomic_DNA"/>
</dbReference>
<evidence type="ECO:0000256" key="8">
    <source>
        <dbReference type="ARBA" id="ARBA00029745"/>
    </source>
</evidence>
<evidence type="ECO:0000256" key="6">
    <source>
        <dbReference type="ARBA" id="ARBA00025448"/>
    </source>
</evidence>
<protein>
    <recommendedName>
        <fullName evidence="4">Molybdopterin synthase catalytic subunit</fullName>
        <ecNumber evidence="3">2.8.1.12</ecNumber>
    </recommendedName>
    <alternativeName>
        <fullName evidence="10">MPT synthase subunit 2</fullName>
    </alternativeName>
    <alternativeName>
        <fullName evidence="8">Molybdenum cofactor biosynthesis protein E</fullName>
    </alternativeName>
    <alternativeName>
        <fullName evidence="9">Molybdopterin-converting factor large subunit</fullName>
    </alternativeName>
    <alternativeName>
        <fullName evidence="11">Molybdopterin-converting factor subunit 2</fullName>
    </alternativeName>
</protein>
<evidence type="ECO:0000256" key="5">
    <source>
        <dbReference type="ARBA" id="ARBA00023150"/>
    </source>
</evidence>
<dbReference type="EC" id="2.8.1.12" evidence="3"/>
<dbReference type="SUPFAM" id="SSF54690">
    <property type="entry name" value="Molybdopterin synthase subunit MoaE"/>
    <property type="match status" value="1"/>
</dbReference>
<dbReference type="CDD" id="cd00756">
    <property type="entry name" value="MoaE"/>
    <property type="match status" value="1"/>
</dbReference>
<evidence type="ECO:0000256" key="1">
    <source>
        <dbReference type="ARBA" id="ARBA00005046"/>
    </source>
</evidence>
<name>A0A3M9XPD0_9HYPH</name>
<feature type="compositionally biased region" description="Basic and acidic residues" evidence="13">
    <location>
        <begin position="144"/>
        <end position="155"/>
    </location>
</feature>
<keyword evidence="15" id="KW-1185">Reference proteome</keyword>
<dbReference type="UniPathway" id="UPA00344"/>
<organism evidence="14 15">
    <name type="scientific">Methylocystis hirsuta</name>
    <dbReference type="NCBI Taxonomy" id="369798"/>
    <lineage>
        <taxon>Bacteria</taxon>
        <taxon>Pseudomonadati</taxon>
        <taxon>Pseudomonadota</taxon>
        <taxon>Alphaproteobacteria</taxon>
        <taxon>Hyphomicrobiales</taxon>
        <taxon>Methylocystaceae</taxon>
        <taxon>Methylocystis</taxon>
    </lineage>
</organism>
<dbReference type="AlphaFoldDB" id="A0A3M9XPD0"/>
<dbReference type="Proteomes" id="UP000268623">
    <property type="component" value="Unassembled WGS sequence"/>
</dbReference>
<evidence type="ECO:0000256" key="10">
    <source>
        <dbReference type="ARBA" id="ARBA00030781"/>
    </source>
</evidence>
<evidence type="ECO:0000256" key="9">
    <source>
        <dbReference type="ARBA" id="ARBA00030407"/>
    </source>
</evidence>
<comment type="catalytic activity">
    <reaction evidence="12">
        <text>2 [molybdopterin-synthase sulfur-carrier protein]-C-terminal-Gly-aminoethanethioate + cyclic pyranopterin phosphate + H2O = molybdopterin + 2 [molybdopterin-synthase sulfur-carrier protein]-C-terminal Gly-Gly + 2 H(+)</text>
        <dbReference type="Rhea" id="RHEA:26333"/>
        <dbReference type="Rhea" id="RHEA-COMP:12202"/>
        <dbReference type="Rhea" id="RHEA-COMP:19907"/>
        <dbReference type="ChEBI" id="CHEBI:15377"/>
        <dbReference type="ChEBI" id="CHEBI:15378"/>
        <dbReference type="ChEBI" id="CHEBI:58698"/>
        <dbReference type="ChEBI" id="CHEBI:59648"/>
        <dbReference type="ChEBI" id="CHEBI:90778"/>
        <dbReference type="ChEBI" id="CHEBI:232372"/>
        <dbReference type="EC" id="2.8.1.12"/>
    </reaction>
</comment>
<evidence type="ECO:0000256" key="4">
    <source>
        <dbReference type="ARBA" id="ARBA00013858"/>
    </source>
</evidence>
<dbReference type="GO" id="GO:0030366">
    <property type="term" value="F:molybdopterin synthase activity"/>
    <property type="evidence" value="ECO:0007669"/>
    <property type="project" value="UniProtKB-EC"/>
</dbReference>
<evidence type="ECO:0000313" key="14">
    <source>
        <dbReference type="EMBL" id="RNJ50177.1"/>
    </source>
</evidence>
<comment type="pathway">
    <text evidence="1">Cofactor biosynthesis; molybdopterin biosynthesis.</text>
</comment>
<feature type="region of interest" description="Disordered" evidence="13">
    <location>
        <begin position="132"/>
        <end position="155"/>
    </location>
</feature>
<evidence type="ECO:0000256" key="3">
    <source>
        <dbReference type="ARBA" id="ARBA00011950"/>
    </source>
</evidence>
<dbReference type="Pfam" id="PF02391">
    <property type="entry name" value="MoaE"/>
    <property type="match status" value="1"/>
</dbReference>
<comment type="function">
    <text evidence="6">Converts molybdopterin precursor Z into molybdopterin. This requires the incorporation of two sulfur atoms into precursor Z to generate a dithiolene group. The sulfur is provided by MoaD.</text>
</comment>
<evidence type="ECO:0000256" key="11">
    <source>
        <dbReference type="ARBA" id="ARBA00032474"/>
    </source>
</evidence>
<accession>A0A3M9XPD0</accession>
<evidence type="ECO:0000256" key="7">
    <source>
        <dbReference type="ARBA" id="ARBA00026066"/>
    </source>
</evidence>
<dbReference type="InterPro" id="IPR003448">
    <property type="entry name" value="Mopterin_biosynth_MoaE"/>
</dbReference>
<keyword evidence="5" id="KW-0501">Molybdenum cofactor biosynthesis</keyword>
<evidence type="ECO:0000256" key="2">
    <source>
        <dbReference type="ARBA" id="ARBA00005426"/>
    </source>
</evidence>
<comment type="subunit">
    <text evidence="7">Heterotetramer of 2 MoaD subunits and 2 MoaE subunits. Also stable as homodimer. The enzyme changes between these two forms during catalysis.</text>
</comment>
<evidence type="ECO:0000256" key="13">
    <source>
        <dbReference type="SAM" id="MobiDB-lite"/>
    </source>
</evidence>
<comment type="caution">
    <text evidence="14">The sequence shown here is derived from an EMBL/GenBank/DDBJ whole genome shotgun (WGS) entry which is preliminary data.</text>
</comment>
<reference evidence="14 15" key="1">
    <citation type="submission" date="2018-08" db="EMBL/GenBank/DDBJ databases">
        <title>Genome sequence of Methylocystis hirsuta CSC1, a methanotroph able to accumulate PHAs.</title>
        <authorList>
            <person name="Bordel S."/>
            <person name="Rodriguez E."/>
            <person name="Gancedo J."/>
            <person name="Munoz R."/>
        </authorList>
    </citation>
    <scope>NUCLEOTIDE SEQUENCE [LARGE SCALE GENOMIC DNA]</scope>
    <source>
        <strain evidence="14 15">CSC1</strain>
    </source>
</reference>
<dbReference type="Gene3D" id="3.90.1170.40">
    <property type="entry name" value="Molybdopterin biosynthesis MoaE subunit"/>
    <property type="match status" value="1"/>
</dbReference>